<accession>A0A1I0QX17</accession>
<feature type="domain" description="Tetracyclin repressor-like C-terminal" evidence="1">
    <location>
        <begin position="84"/>
        <end position="210"/>
    </location>
</feature>
<evidence type="ECO:0000313" key="3">
    <source>
        <dbReference type="Proteomes" id="UP000199437"/>
    </source>
</evidence>
<dbReference type="Pfam" id="PF17931">
    <property type="entry name" value="TetR_C_23"/>
    <property type="match status" value="1"/>
</dbReference>
<reference evidence="3" key="1">
    <citation type="submission" date="2016-10" db="EMBL/GenBank/DDBJ databases">
        <authorList>
            <person name="Varghese N."/>
            <person name="Submissions S."/>
        </authorList>
    </citation>
    <scope>NUCLEOTIDE SEQUENCE [LARGE SCALE GENOMIC DNA]</scope>
    <source>
        <strain evidence="3">CGMCC 1.12402</strain>
    </source>
</reference>
<dbReference type="AlphaFoldDB" id="A0A1I0QX17"/>
<dbReference type="OrthoDB" id="977687at2"/>
<dbReference type="InterPro" id="IPR036271">
    <property type="entry name" value="Tet_transcr_reg_TetR-rel_C_sf"/>
</dbReference>
<dbReference type="EMBL" id="FOIR01000002">
    <property type="protein sequence ID" value="SEW32319.1"/>
    <property type="molecule type" value="Genomic_DNA"/>
</dbReference>
<name>A0A1I0QX17_9BACT</name>
<dbReference type="RefSeq" id="WP_090259233.1">
    <property type="nucleotide sequence ID" value="NZ_FOIR01000002.1"/>
</dbReference>
<evidence type="ECO:0000313" key="2">
    <source>
        <dbReference type="EMBL" id="SEW32319.1"/>
    </source>
</evidence>
<protein>
    <recommendedName>
        <fullName evidence="1">Tetracyclin repressor-like C-terminal domain-containing protein</fullName>
    </recommendedName>
</protein>
<dbReference type="STRING" id="1267423.SAMN05216290_2848"/>
<dbReference type="GeneID" id="99987533"/>
<organism evidence="2 3">
    <name type="scientific">Roseivirga pacifica</name>
    <dbReference type="NCBI Taxonomy" id="1267423"/>
    <lineage>
        <taxon>Bacteria</taxon>
        <taxon>Pseudomonadati</taxon>
        <taxon>Bacteroidota</taxon>
        <taxon>Cytophagia</taxon>
        <taxon>Cytophagales</taxon>
        <taxon>Roseivirgaceae</taxon>
        <taxon>Roseivirga</taxon>
    </lineage>
</organism>
<dbReference type="SUPFAM" id="SSF48498">
    <property type="entry name" value="Tetracyclin repressor-like, C-terminal domain"/>
    <property type="match status" value="1"/>
</dbReference>
<proteinExistence type="predicted"/>
<dbReference type="Proteomes" id="UP000199437">
    <property type="component" value="Unassembled WGS sequence"/>
</dbReference>
<sequence length="214" mass="25389">MAKAKVSNQEKIKAEFIAYVLEHEHKPASIFKFVKALKLKEEVFYEEFNSFENVEKQVWLDFFNETVEKLRSDEVFDEYSVREKMLAFFFTWIEVLKVNRSYILLTVPKMHVPQMTPYYLSGIRSAFKDFISELLLEAKETEEVKNRPYISNRYEDAIWIQFLFVMNFWLKDESKAFEKTDAAIEKSVNLAFDLMGAGPLDAMVDFGKFLFQNR</sequence>
<evidence type="ECO:0000259" key="1">
    <source>
        <dbReference type="Pfam" id="PF17931"/>
    </source>
</evidence>
<gene>
    <name evidence="2" type="ORF">SAMN05216290_2848</name>
</gene>
<dbReference type="Gene3D" id="1.10.357.10">
    <property type="entry name" value="Tetracycline Repressor, domain 2"/>
    <property type="match status" value="1"/>
</dbReference>
<keyword evidence="3" id="KW-1185">Reference proteome</keyword>
<dbReference type="InterPro" id="IPR041673">
    <property type="entry name" value="TetR_C_23"/>
</dbReference>